<dbReference type="PANTHER" id="PTHR30204">
    <property type="entry name" value="REDOX-CYCLING DRUG-SENSING TRANSCRIPTIONAL ACTIVATOR SOXR"/>
    <property type="match status" value="1"/>
</dbReference>
<dbReference type="Pfam" id="PF13411">
    <property type="entry name" value="MerR_1"/>
    <property type="match status" value="1"/>
</dbReference>
<dbReference type="SUPFAM" id="SSF46955">
    <property type="entry name" value="Putative DNA-binding domain"/>
    <property type="match status" value="1"/>
</dbReference>
<dbReference type="PROSITE" id="PS50937">
    <property type="entry name" value="HTH_MERR_2"/>
    <property type="match status" value="1"/>
</dbReference>
<proteinExistence type="predicted"/>
<protein>
    <submittedName>
        <fullName evidence="3">MerR family transcriptional regulator</fullName>
    </submittedName>
</protein>
<dbReference type="InterPro" id="IPR000551">
    <property type="entry name" value="MerR-type_HTH_dom"/>
</dbReference>
<dbReference type="RefSeq" id="WP_380224017.1">
    <property type="nucleotide sequence ID" value="NZ_JBHSOF010000004.1"/>
</dbReference>
<comment type="caution">
    <text evidence="3">The sequence shown here is derived from an EMBL/GenBank/DDBJ whole genome shotgun (WGS) entry which is preliminary data.</text>
</comment>
<gene>
    <name evidence="3" type="ORF">ACFP3U_05350</name>
</gene>
<keyword evidence="4" id="KW-1185">Reference proteome</keyword>
<sequence>MRDDDTLYSIGELARRTGLTVKAVRFYADTGLVPPTDRTAAGYRRFDVHALARLDLVRTLRELGLDLATIGRVLERSAPLREVAAAHADALDVQIRTLRLRRAVLRAVAERGSTTEEMRLMHKLAKLSDAERRRLVHDFIDATFGGLDANPEFVAMMRSAMPELPDDPSAEQVDAWVELGELVQDEDFRAAVRRMAVHQAADRAAGDDSGLHATLTETVRTTITAALDSGVTPDSPAADAVLDTLAAAYATTFGRPDDPALRTWLLDRLDTANDPRAERYWHLLATVNGWPTHESLHTVFAWFTTALRVRATPQE</sequence>
<evidence type="ECO:0000313" key="4">
    <source>
        <dbReference type="Proteomes" id="UP001595975"/>
    </source>
</evidence>
<dbReference type="SMART" id="SM00422">
    <property type="entry name" value="HTH_MERR"/>
    <property type="match status" value="1"/>
</dbReference>
<accession>A0ABW0WXX5</accession>
<dbReference type="PANTHER" id="PTHR30204:SF93">
    <property type="entry name" value="HTH MERR-TYPE DOMAIN-CONTAINING PROTEIN"/>
    <property type="match status" value="1"/>
</dbReference>
<reference evidence="4" key="1">
    <citation type="journal article" date="2019" name="Int. J. Syst. Evol. Microbiol.">
        <title>The Global Catalogue of Microorganisms (GCM) 10K type strain sequencing project: providing services to taxonomists for standard genome sequencing and annotation.</title>
        <authorList>
            <consortium name="The Broad Institute Genomics Platform"/>
            <consortium name="The Broad Institute Genome Sequencing Center for Infectious Disease"/>
            <person name="Wu L."/>
            <person name="Ma J."/>
        </authorList>
    </citation>
    <scope>NUCLEOTIDE SEQUENCE [LARGE SCALE GENOMIC DNA]</scope>
    <source>
        <strain evidence="4">CGMCC 4.1437</strain>
    </source>
</reference>
<dbReference type="Gene3D" id="1.10.1660.10">
    <property type="match status" value="1"/>
</dbReference>
<dbReference type="InterPro" id="IPR009061">
    <property type="entry name" value="DNA-bd_dom_put_sf"/>
</dbReference>
<dbReference type="Proteomes" id="UP001595975">
    <property type="component" value="Unassembled WGS sequence"/>
</dbReference>
<dbReference type="CDD" id="cd00592">
    <property type="entry name" value="HTH_MerR-like"/>
    <property type="match status" value="1"/>
</dbReference>
<keyword evidence="1" id="KW-0238">DNA-binding</keyword>
<dbReference type="InterPro" id="IPR047057">
    <property type="entry name" value="MerR_fam"/>
</dbReference>
<dbReference type="EMBL" id="JBHSOF010000004">
    <property type="protein sequence ID" value="MFC5662405.1"/>
    <property type="molecule type" value="Genomic_DNA"/>
</dbReference>
<name>A0ABW0WXX5_9ACTN</name>
<organism evidence="3 4">
    <name type="scientific">Kitasatospora misakiensis</name>
    <dbReference type="NCBI Taxonomy" id="67330"/>
    <lineage>
        <taxon>Bacteria</taxon>
        <taxon>Bacillati</taxon>
        <taxon>Actinomycetota</taxon>
        <taxon>Actinomycetes</taxon>
        <taxon>Kitasatosporales</taxon>
        <taxon>Streptomycetaceae</taxon>
        <taxon>Kitasatospora</taxon>
    </lineage>
</organism>
<evidence type="ECO:0000256" key="1">
    <source>
        <dbReference type="ARBA" id="ARBA00023125"/>
    </source>
</evidence>
<evidence type="ECO:0000259" key="2">
    <source>
        <dbReference type="PROSITE" id="PS50937"/>
    </source>
</evidence>
<feature type="domain" description="HTH merR-type" evidence="2">
    <location>
        <begin position="7"/>
        <end position="76"/>
    </location>
</feature>
<evidence type="ECO:0000313" key="3">
    <source>
        <dbReference type="EMBL" id="MFC5662405.1"/>
    </source>
</evidence>
<dbReference type="PRINTS" id="PR00040">
    <property type="entry name" value="HTHMERR"/>
</dbReference>